<gene>
    <name evidence="2" type="ORF">S7S_17655</name>
</gene>
<dbReference type="HOGENOM" id="CLU_1782774_0_0_6"/>
<evidence type="ECO:0000313" key="2">
    <source>
        <dbReference type="EMBL" id="AJD49943.1"/>
    </source>
</evidence>
<evidence type="ECO:0000313" key="3">
    <source>
        <dbReference type="Proteomes" id="UP000006764"/>
    </source>
</evidence>
<organism evidence="2 3">
    <name type="scientific">Isoalcanivorax pacificus W11-5</name>
    <dbReference type="NCBI Taxonomy" id="391936"/>
    <lineage>
        <taxon>Bacteria</taxon>
        <taxon>Pseudomonadati</taxon>
        <taxon>Pseudomonadota</taxon>
        <taxon>Gammaproteobacteria</taxon>
        <taxon>Oceanospirillales</taxon>
        <taxon>Alcanivoracaceae</taxon>
        <taxon>Isoalcanivorax</taxon>
    </lineage>
</organism>
<dbReference type="KEGG" id="apac:S7S_17655"/>
<keyword evidence="3" id="KW-1185">Reference proteome</keyword>
<dbReference type="AlphaFoldDB" id="A0A0B4XU05"/>
<dbReference type="EMBL" id="CP004387">
    <property type="protein sequence ID" value="AJD49943.1"/>
    <property type="molecule type" value="Genomic_DNA"/>
</dbReference>
<dbReference type="Proteomes" id="UP000006764">
    <property type="component" value="Chromosome"/>
</dbReference>
<proteinExistence type="predicted"/>
<dbReference type="RefSeq" id="WP_041026032.1">
    <property type="nucleotide sequence ID" value="NZ_CP004387.1"/>
</dbReference>
<protein>
    <submittedName>
        <fullName evidence="2">Uncharacterized protein</fullName>
    </submittedName>
</protein>
<evidence type="ECO:0000256" key="1">
    <source>
        <dbReference type="SAM" id="MobiDB-lite"/>
    </source>
</evidence>
<feature type="compositionally biased region" description="Pro residues" evidence="1">
    <location>
        <begin position="123"/>
        <end position="139"/>
    </location>
</feature>
<reference evidence="2 3" key="1">
    <citation type="journal article" date="2012" name="J. Bacteriol.">
        <title>Genome sequence of an alkane-degrading bacterium, Alcanivorax pacificus type strain W11-5, isolated from deep sea sediment.</title>
        <authorList>
            <person name="Lai Q."/>
            <person name="Shao Z."/>
        </authorList>
    </citation>
    <scope>NUCLEOTIDE SEQUENCE [LARGE SCALE GENOMIC DNA]</scope>
    <source>
        <strain evidence="2 3">W11-5</strain>
    </source>
</reference>
<feature type="region of interest" description="Disordered" evidence="1">
    <location>
        <begin position="82"/>
        <end position="145"/>
    </location>
</feature>
<accession>A0A0B4XU05</accession>
<name>A0A0B4XU05_9GAMM</name>
<feature type="compositionally biased region" description="Basic and acidic residues" evidence="1">
    <location>
        <begin position="104"/>
        <end position="117"/>
    </location>
</feature>
<sequence>MARPAITDIFTGSNTPPCTMQETRRLRAAWLLAGLLAGGSTFAAERLPESAPGDEPVGRDMAERFPAPVMDAEEMERLFLETPLLIEPEETRRGGGRTLPDQQRYAEQDPSFLERLRSQGTVAPPPPPEQVTPPPPPVGIPVREL</sequence>